<dbReference type="Pfam" id="PF01882">
    <property type="entry name" value="DUF58"/>
    <property type="match status" value="1"/>
</dbReference>
<dbReference type="InterPro" id="IPR036465">
    <property type="entry name" value="vWFA_dom_sf"/>
</dbReference>
<evidence type="ECO:0000259" key="1">
    <source>
        <dbReference type="Pfam" id="PF01882"/>
    </source>
</evidence>
<dbReference type="Proteomes" id="UP000787472">
    <property type="component" value="Unassembled WGS sequence"/>
</dbReference>
<dbReference type="RefSeq" id="WP_167187548.1">
    <property type="nucleotide sequence ID" value="NZ_JAAONZ010000010.1"/>
</dbReference>
<evidence type="ECO:0000313" key="3">
    <source>
        <dbReference type="Proteomes" id="UP000787472"/>
    </source>
</evidence>
<name>A0A9E5MMG7_9GAMM</name>
<dbReference type="PANTHER" id="PTHR33608">
    <property type="entry name" value="BLL2464 PROTEIN"/>
    <property type="match status" value="1"/>
</dbReference>
<sequence>MAAVKEVSDSAGVTVTVADLVNLQYEARKLPFSHSHSINNPLVGRHRSSVRGRGLNFEELRQYRVGDDIRQMDWKVTNRTRKPHVRIYAEERERPVLLVVDQRLSMFFGSRRAMKSVAAAEVAALLGWQTLFHQDRVGALIFGDDDMVELKPRRSQTHLLQVFHRLSDYNQKLREVEQGRAGQLNEMLTRLLNLARHDSLIYLITDLDGADDTSKNLLSQLQNHNDVILGWIYDPMEQHLPEGGKLAVSDGEYQVEVDTADSQLRQEFEQQFRERLETARQLIRNPHIPILSISTDRPVAAQWLALMGGRL</sequence>
<reference evidence="2" key="1">
    <citation type="submission" date="2020-03" db="EMBL/GenBank/DDBJ databases">
        <authorList>
            <person name="Guo F."/>
        </authorList>
    </citation>
    <scope>NUCLEOTIDE SEQUENCE</scope>
    <source>
        <strain evidence="2">JCM 30134</strain>
    </source>
</reference>
<accession>A0A9E5MMG7</accession>
<gene>
    <name evidence="2" type="ORF">G8770_13355</name>
</gene>
<keyword evidence="3" id="KW-1185">Reference proteome</keyword>
<organism evidence="2 3">
    <name type="scientific">Pseudomaricurvus hydrocarbonicus</name>
    <dbReference type="NCBI Taxonomy" id="1470433"/>
    <lineage>
        <taxon>Bacteria</taxon>
        <taxon>Pseudomonadati</taxon>
        <taxon>Pseudomonadota</taxon>
        <taxon>Gammaproteobacteria</taxon>
        <taxon>Cellvibrionales</taxon>
        <taxon>Cellvibrionaceae</taxon>
        <taxon>Pseudomaricurvus</taxon>
    </lineage>
</organism>
<dbReference type="PANTHER" id="PTHR33608:SF12">
    <property type="entry name" value="DUF58 DOMAIN-CONTAINING PROTEIN"/>
    <property type="match status" value="1"/>
</dbReference>
<evidence type="ECO:0000313" key="2">
    <source>
        <dbReference type="EMBL" id="NHO66530.1"/>
    </source>
</evidence>
<dbReference type="EMBL" id="JAAONZ010000010">
    <property type="protein sequence ID" value="NHO66530.1"/>
    <property type="molecule type" value="Genomic_DNA"/>
</dbReference>
<dbReference type="SUPFAM" id="SSF53300">
    <property type="entry name" value="vWA-like"/>
    <property type="match status" value="1"/>
</dbReference>
<dbReference type="AlphaFoldDB" id="A0A9E5MMG7"/>
<dbReference type="InterPro" id="IPR002881">
    <property type="entry name" value="DUF58"/>
</dbReference>
<feature type="domain" description="DUF58" evidence="1">
    <location>
        <begin position="59"/>
        <end position="275"/>
    </location>
</feature>
<protein>
    <submittedName>
        <fullName evidence="2">DUF58 domain-containing protein</fullName>
    </submittedName>
</protein>
<proteinExistence type="predicted"/>
<comment type="caution">
    <text evidence="2">The sequence shown here is derived from an EMBL/GenBank/DDBJ whole genome shotgun (WGS) entry which is preliminary data.</text>
</comment>